<dbReference type="EMBL" id="LCHW01000001">
    <property type="protein sequence ID" value="KKT43433.1"/>
    <property type="molecule type" value="Genomic_DNA"/>
</dbReference>
<evidence type="ECO:0000313" key="3">
    <source>
        <dbReference type="Proteomes" id="UP000034051"/>
    </source>
</evidence>
<sequence>MHGDCRAFLWEYVIPSEAVLRGAEESVVRSADPSTPGARKPYEPRASQRIARPHTRPQCRGLGSG</sequence>
<evidence type="ECO:0000256" key="1">
    <source>
        <dbReference type="SAM" id="MobiDB-lite"/>
    </source>
</evidence>
<organism evidence="2 3">
    <name type="scientific">Candidatus Wolfebacteria bacterium GW2011_GWE2_44_13</name>
    <dbReference type="NCBI Taxonomy" id="1619017"/>
    <lineage>
        <taxon>Bacteria</taxon>
        <taxon>Candidatus Wolfeibacteriota</taxon>
    </lineage>
</organism>
<reference evidence="2 3" key="1">
    <citation type="journal article" date="2015" name="Nature">
        <title>rRNA introns, odd ribosomes, and small enigmatic genomes across a large radiation of phyla.</title>
        <authorList>
            <person name="Brown C.T."/>
            <person name="Hug L.A."/>
            <person name="Thomas B.C."/>
            <person name="Sharon I."/>
            <person name="Castelle C.J."/>
            <person name="Singh A."/>
            <person name="Wilkins M.J."/>
            <person name="Williams K.H."/>
            <person name="Banfield J.F."/>
        </authorList>
    </citation>
    <scope>NUCLEOTIDE SEQUENCE [LARGE SCALE GENOMIC DNA]</scope>
</reference>
<dbReference type="AlphaFoldDB" id="A0A0G1HA59"/>
<accession>A0A0G1HA59</accession>
<dbReference type="Proteomes" id="UP000034051">
    <property type="component" value="Unassembled WGS sequence"/>
</dbReference>
<comment type="caution">
    <text evidence="2">The sequence shown here is derived from an EMBL/GenBank/DDBJ whole genome shotgun (WGS) entry which is preliminary data.</text>
</comment>
<feature type="region of interest" description="Disordered" evidence="1">
    <location>
        <begin position="23"/>
        <end position="65"/>
    </location>
</feature>
<gene>
    <name evidence="2" type="ORF">UW32_C0001G0025</name>
</gene>
<evidence type="ECO:0000313" key="2">
    <source>
        <dbReference type="EMBL" id="KKT43433.1"/>
    </source>
</evidence>
<protein>
    <submittedName>
        <fullName evidence="2">Uncharacterized protein</fullName>
    </submittedName>
</protein>
<name>A0A0G1HA59_9BACT</name>
<proteinExistence type="predicted"/>